<dbReference type="AlphaFoldDB" id="A0AAV4MRE8"/>
<proteinExistence type="predicted"/>
<reference evidence="1 2" key="1">
    <citation type="submission" date="2021-06" db="EMBL/GenBank/DDBJ databases">
        <title>Caerostris extrusa draft genome.</title>
        <authorList>
            <person name="Kono N."/>
            <person name="Arakawa K."/>
        </authorList>
    </citation>
    <scope>NUCLEOTIDE SEQUENCE [LARGE SCALE GENOMIC DNA]</scope>
</reference>
<organism evidence="1 2">
    <name type="scientific">Caerostris extrusa</name>
    <name type="common">Bark spider</name>
    <name type="synonym">Caerostris bankana</name>
    <dbReference type="NCBI Taxonomy" id="172846"/>
    <lineage>
        <taxon>Eukaryota</taxon>
        <taxon>Metazoa</taxon>
        <taxon>Ecdysozoa</taxon>
        <taxon>Arthropoda</taxon>
        <taxon>Chelicerata</taxon>
        <taxon>Arachnida</taxon>
        <taxon>Araneae</taxon>
        <taxon>Araneomorphae</taxon>
        <taxon>Entelegynae</taxon>
        <taxon>Araneoidea</taxon>
        <taxon>Araneidae</taxon>
        <taxon>Caerostris</taxon>
    </lineage>
</organism>
<evidence type="ECO:0000313" key="2">
    <source>
        <dbReference type="Proteomes" id="UP001054945"/>
    </source>
</evidence>
<comment type="caution">
    <text evidence="1">The sequence shown here is derived from an EMBL/GenBank/DDBJ whole genome shotgun (WGS) entry which is preliminary data.</text>
</comment>
<name>A0AAV4MRE8_CAEEX</name>
<sequence>MGKKVCHPFSKKHSITVNQIGQSVRDMHRSRQKERENGETKIADFCQKIGMSLEDVGRKVSDHGSFRNTGQRVLFSVLLYLFLWDDSLKIARYAL</sequence>
<accession>A0AAV4MRE8</accession>
<protein>
    <submittedName>
        <fullName evidence="1">Uncharacterized protein</fullName>
    </submittedName>
</protein>
<evidence type="ECO:0000313" key="1">
    <source>
        <dbReference type="EMBL" id="GIX74505.1"/>
    </source>
</evidence>
<dbReference type="Proteomes" id="UP001054945">
    <property type="component" value="Unassembled WGS sequence"/>
</dbReference>
<gene>
    <name evidence="1" type="ORF">CEXT_761881</name>
</gene>
<keyword evidence="2" id="KW-1185">Reference proteome</keyword>
<dbReference type="EMBL" id="BPLR01020073">
    <property type="protein sequence ID" value="GIX74505.1"/>
    <property type="molecule type" value="Genomic_DNA"/>
</dbReference>